<dbReference type="AlphaFoldDB" id="A0A100JMH6"/>
<reference evidence="2 3" key="2">
    <citation type="journal article" date="2016" name="Genome Announc.">
        <title>Draft Genome Sequences of Streptomyces scabiei S58, Streptomyces turgidiscabies T45, and Streptomyces acidiscabies a10, the Pathogens of Potato Common Scab, Isolated in Japan.</title>
        <authorList>
            <person name="Tomihama T."/>
            <person name="Nishi Y."/>
            <person name="Sakai M."/>
            <person name="Ikenaga M."/>
            <person name="Okubo T."/>
            <person name="Ikeda S."/>
        </authorList>
    </citation>
    <scope>NUCLEOTIDE SEQUENCE [LARGE SCALE GENOMIC DNA]</scope>
    <source>
        <strain evidence="2 3">S58</strain>
    </source>
</reference>
<organism evidence="2 3">
    <name type="scientific">Streptomyces scabiei</name>
    <dbReference type="NCBI Taxonomy" id="1930"/>
    <lineage>
        <taxon>Bacteria</taxon>
        <taxon>Bacillati</taxon>
        <taxon>Actinomycetota</taxon>
        <taxon>Actinomycetes</taxon>
        <taxon>Kitasatosporales</taxon>
        <taxon>Streptomycetaceae</taxon>
        <taxon>Streptomyces</taxon>
    </lineage>
</organism>
<comment type="caution">
    <text evidence="2">The sequence shown here is derived from an EMBL/GenBank/DDBJ whole genome shotgun (WGS) entry which is preliminary data.</text>
</comment>
<gene>
    <name evidence="2" type="ORF">SsS58_02606</name>
</gene>
<proteinExistence type="predicted"/>
<evidence type="ECO:0000313" key="3">
    <source>
        <dbReference type="Proteomes" id="UP000067448"/>
    </source>
</evidence>
<feature type="compositionally biased region" description="Low complexity" evidence="1">
    <location>
        <begin position="56"/>
        <end position="66"/>
    </location>
</feature>
<dbReference type="EMBL" id="BCMM01000010">
    <property type="protein sequence ID" value="GAQ62245.1"/>
    <property type="molecule type" value="Genomic_DNA"/>
</dbReference>
<accession>A0A100JMH6</accession>
<dbReference type="OrthoDB" id="4333187at2"/>
<sequence>MNDSQTPPAVPPAERIRTLADILSGRLTVRDAAHHHGLPVRVVERWLKEIPVAAPTDRTARAGRPARAADDRTTPARTGPRPLPRCRIVVDEMVQGLGL</sequence>
<evidence type="ECO:0000256" key="1">
    <source>
        <dbReference type="SAM" id="MobiDB-lite"/>
    </source>
</evidence>
<dbReference type="RefSeq" id="WP_059080064.1">
    <property type="nucleotide sequence ID" value="NZ_BCMM01000010.1"/>
</dbReference>
<dbReference type="Proteomes" id="UP000067448">
    <property type="component" value="Unassembled WGS sequence"/>
</dbReference>
<reference evidence="3" key="3">
    <citation type="submission" date="2016-02" db="EMBL/GenBank/DDBJ databases">
        <title>Draft genome of pathogenic Streptomyces sp. in Japan.</title>
        <authorList>
            <person name="Tomihama T."/>
            <person name="Ikenaga M."/>
            <person name="Sakai M."/>
            <person name="Okubo T."/>
            <person name="Ikeda S."/>
        </authorList>
    </citation>
    <scope>NUCLEOTIDE SEQUENCE [LARGE SCALE GENOMIC DNA]</scope>
    <source>
        <strain evidence="3">S58</strain>
    </source>
</reference>
<feature type="region of interest" description="Disordered" evidence="1">
    <location>
        <begin position="56"/>
        <end position="84"/>
    </location>
</feature>
<evidence type="ECO:0000313" key="2">
    <source>
        <dbReference type="EMBL" id="GAQ62245.1"/>
    </source>
</evidence>
<name>A0A100JMH6_STRSC</name>
<protein>
    <submittedName>
        <fullName evidence="2">Uncharacterized protein</fullName>
    </submittedName>
</protein>
<reference evidence="3" key="1">
    <citation type="submission" date="2015-11" db="EMBL/GenBank/DDBJ databases">
        <authorList>
            <consortium name="Cross-ministerial Strategic Innovation Promotion Program (SIP) consortium"/>
            <person name="Tomihama T."/>
            <person name="Ikenaga M."/>
            <person name="Sakai M."/>
            <person name="Okubo T."/>
            <person name="Ikeda S."/>
        </authorList>
    </citation>
    <scope>NUCLEOTIDE SEQUENCE [LARGE SCALE GENOMIC DNA]</scope>
    <source>
        <strain evidence="3">S58</strain>
    </source>
</reference>